<protein>
    <submittedName>
        <fullName evidence="1">Uncharacterized protein</fullName>
    </submittedName>
</protein>
<reference evidence="1 2" key="1">
    <citation type="submission" date="2020-07" db="EMBL/GenBank/DDBJ databases">
        <title>Taxonomic proposal: Crassvirales, a new order of highly abundant and diverse bacterial viruses.</title>
        <authorList>
            <person name="Shkoporov A.N."/>
            <person name="Stockdale S.R."/>
            <person name="Guerin E."/>
            <person name="Ross R.P."/>
            <person name="Hill C."/>
        </authorList>
    </citation>
    <scope>NUCLEOTIDE SEQUENCE [LARGE SCALE GENOMIC DNA]</scope>
</reference>
<dbReference type="GeneID" id="65129480"/>
<sequence length="1714" mass="195889">MANVCPNTSSQAWRDLVNRFGEDIAWALYVKSGDNIPTLRQALETLKSLNITYEPIDVAEKINLGVVDKQGRPIVYTNSKAQYQAALDKAANINANYGAYRAKVVKSATSPRGKEYSEVYVERYVLPEQSKPDLRAYDIKPEEMYQLSNESSKSPIKGLDGLLKDWAGKIGFQVNTWGEITDKDGNPIPAVAQVDMVRKVITVALDKADATTLSEECAHIMVRMLGKENPLYQRLLKVARDSSTFARVKEEYAEVYKGDEERMAEEAAGKLIAQEVVRLYENNSEQYVPESTGIVSAIKKLFNLIKSYFKRKAEGANLTVEGMNLDMQPFTEVAQMMLRKQVTGLDNLEANIQEGDYYYELTQDMIATQLDAEDYLKNLTVRYDVQQGAYIKADGTPVSRRVSDIVSRGMRRRFKVTSDNENEDTDKKARIRTIKGTVIHGYLEALMNDRIEGRNSTKESIAQKVHSKLSNLPEFEGRTSAYIRESARLTDKQFNNLKEAVSNSYREILARQAYIDSQTGTKGSVKIFTEQIIYDEVRDIAGTCDLVAIYSNGVIDIYDYKTHEFTESGGEIVSEISDAAKDSWNIQITQYKNIFTNGIRKKAEAENRNVAVNFGATRMLPINVQFAADEDTGETSVFGFGKVEPWSLEIHALNPVSLSEEVDLNPKLAQQLEKLYQTSNAQHSKYLRTKSQLDRDAWQRTQDLIQSILIRQDYSYLFREVEDMSRSLQRRLTIPFGQPGSLTANEILELKQRSDVYLDFFQGAIDVINVEEDLDTRMRLNNALREVLFIRNLLSQKPVDMLLATTGVDISQPGKHVSWWAGWFSKVSEIAHPIFRAFSKLLKSAQANIHDQLMTAYEKVKVHTQALQEWAEANNKTVQDAFNMIIDTKTGQLINKYSKKFYEDLEKARSAKTRSAKFFLDNYQIERNPRGGYQYTGKALEDFNKAKKEWLTRLKNAKGTAQETREQNRYLAWCKINDLSYNKRAMFQKYNMFVRDKYRVENPDYYSEEFGKIKDIKPLVDYYNMYVNFNVEFENITGRKISQKFIANVRNDLFDSIFKNGVGALTDLTAITLGALETRDESDVLYKSKDETSGMDYAGNPIKHVPLFFIDPLKDNLTSADIARAEAAIDPTLVKDTDEWRFARNTQLRKIAEEKGLRHKSYDLSRVLMLMAQSVYTYQHMKEIEANAQLLLYHAKTNGAKVFVEDNLPNMDKWVGKIRTALGLSSDDVSTLEKFIDLYIYGKSVQSGGTFNFMGKTYSFGKLAKKVVQWSSLSTLGFKPILGFRNYAQTMLNFQMIEMEGLYYNKKSTKLSEKLKKEDPAKYYGAIAFFHIGNEDIWKKRAMELSANKTNRIFNVENAFYLLEATDSNIDRKVLTSMLYAWGYDENKKKLVSLRRSPNAIPVADLIHMSEDGKMTIDKLSREDIIRFRTIAQSAATSVKGVMPAEDRYLANTTIAGTLIMQYRNWLPGLLNVRFKSLQKNEILDEYDVGRFRVGWGEIATGGEQIGKSFGRLLLRSIPILGYLAGDNIGQNEKAARKQYDEYFRQHPNESKLDFTFEEFCNLRLQKLKALGFELQSIVGLFLAAMIAKALVPDEPDDDLTGWATKLATQNLYRSLYGAYLEASFFVDISSATDIISSPMAVMSYVTNLMGFFRNTIDETRDLVVGKDYKGLFWWEEDKNDRTRPFYFTSRLTPGFNAVQDFFDIYDTFTFNQR</sequence>
<dbReference type="Proteomes" id="UP000594030">
    <property type="component" value="Segment"/>
</dbReference>
<evidence type="ECO:0000313" key="1">
    <source>
        <dbReference type="EMBL" id="QOR58988.1"/>
    </source>
</evidence>
<accession>A0A7M1RXA3</accession>
<organism evidence="1 2">
    <name type="scientific">uncultured phage cr108_1</name>
    <dbReference type="NCBI Taxonomy" id="2772069"/>
    <lineage>
        <taxon>Viruses</taxon>
        <taxon>Duplodnaviria</taxon>
        <taxon>Heunggongvirae</taxon>
        <taxon>Uroviricota</taxon>
        <taxon>Caudoviricetes</taxon>
        <taxon>Crassvirales</taxon>
        <taxon>Steigviridae</taxon>
        <taxon>Asinivirinae</taxon>
        <taxon>Pipoluvirus</taxon>
        <taxon>Pipoluvirus rarus</taxon>
    </lineage>
</organism>
<dbReference type="EMBL" id="MT774385">
    <property type="protein sequence ID" value="QOR58988.1"/>
    <property type="molecule type" value="Genomic_DNA"/>
</dbReference>
<dbReference type="RefSeq" id="YP_010111146.1">
    <property type="nucleotide sequence ID" value="NC_055878.1"/>
</dbReference>
<keyword evidence="2" id="KW-1185">Reference proteome</keyword>
<dbReference type="KEGG" id="vg:65129480"/>
<name>A0A7M1RXA3_9CAUD</name>
<proteinExistence type="predicted"/>
<evidence type="ECO:0000313" key="2">
    <source>
        <dbReference type="Proteomes" id="UP000594030"/>
    </source>
</evidence>